<gene>
    <name evidence="3" type="ORF">LBV24_02275</name>
</gene>
<proteinExistence type="inferred from homology"/>
<evidence type="ECO:0000313" key="3">
    <source>
        <dbReference type="EMBL" id="MCA0152025.1"/>
    </source>
</evidence>
<evidence type="ECO:0000256" key="1">
    <source>
        <dbReference type="ARBA" id="ARBA00006817"/>
    </source>
</evidence>
<protein>
    <submittedName>
        <fullName evidence="3">SRPBCC domain-containing protein</fullName>
    </submittedName>
</protein>
<evidence type="ECO:0000259" key="2">
    <source>
        <dbReference type="Pfam" id="PF08327"/>
    </source>
</evidence>
<organism evidence="3 4">
    <name type="scientific">Winogradskyella vincentii</name>
    <dbReference type="NCBI Taxonomy" id="2877122"/>
    <lineage>
        <taxon>Bacteria</taxon>
        <taxon>Pseudomonadati</taxon>
        <taxon>Bacteroidota</taxon>
        <taxon>Flavobacteriia</taxon>
        <taxon>Flavobacteriales</taxon>
        <taxon>Flavobacteriaceae</taxon>
        <taxon>Winogradskyella</taxon>
    </lineage>
</organism>
<comment type="caution">
    <text evidence="3">The sequence shown here is derived from an EMBL/GenBank/DDBJ whole genome shotgun (WGS) entry which is preliminary data.</text>
</comment>
<feature type="domain" description="Activator of Hsp90 ATPase homologue 1/2-like C-terminal" evidence="2">
    <location>
        <begin position="15"/>
        <end position="131"/>
    </location>
</feature>
<sequence length="142" mass="16926">MGYSIHHNFLILKDIESVYNAISQPEHLVNWWPLKCSGIPEKGETYNYNFTDKYNWFAEVSSCKKNDHIHFKMTESDEDWNPTTFGYNLEEKENGTYIRFFHEDWSECNDHFKHSSFCWALLLKGLKDYLEKGVVVPFENRA</sequence>
<dbReference type="Pfam" id="PF08327">
    <property type="entry name" value="AHSA1"/>
    <property type="match status" value="1"/>
</dbReference>
<evidence type="ECO:0000313" key="4">
    <source>
        <dbReference type="Proteomes" id="UP001198402"/>
    </source>
</evidence>
<reference evidence="4" key="1">
    <citation type="submission" date="2023-07" db="EMBL/GenBank/DDBJ databases">
        <authorList>
            <person name="Yue Y."/>
        </authorList>
    </citation>
    <scope>NUCLEOTIDE SEQUENCE [LARGE SCALE GENOMIC DNA]</scope>
    <source>
        <strain evidence="4">2Y89</strain>
    </source>
</reference>
<dbReference type="InterPro" id="IPR013538">
    <property type="entry name" value="ASHA1/2-like_C"/>
</dbReference>
<dbReference type="EMBL" id="JAIUJS010000001">
    <property type="protein sequence ID" value="MCA0152025.1"/>
    <property type="molecule type" value="Genomic_DNA"/>
</dbReference>
<dbReference type="Gene3D" id="3.30.530.20">
    <property type="match status" value="1"/>
</dbReference>
<dbReference type="InterPro" id="IPR023393">
    <property type="entry name" value="START-like_dom_sf"/>
</dbReference>
<comment type="similarity">
    <text evidence="1">Belongs to the AHA1 family.</text>
</comment>
<dbReference type="RefSeq" id="WP_224476966.1">
    <property type="nucleotide sequence ID" value="NZ_JAIUJS010000001.1"/>
</dbReference>
<name>A0ABS7XYC3_9FLAO</name>
<accession>A0ABS7XYC3</accession>
<dbReference type="Proteomes" id="UP001198402">
    <property type="component" value="Unassembled WGS sequence"/>
</dbReference>
<dbReference type="CDD" id="cd07814">
    <property type="entry name" value="SRPBCC_CalC_Aha1-like"/>
    <property type="match status" value="1"/>
</dbReference>
<keyword evidence="4" id="KW-1185">Reference proteome</keyword>
<dbReference type="SUPFAM" id="SSF55961">
    <property type="entry name" value="Bet v1-like"/>
    <property type="match status" value="1"/>
</dbReference>